<dbReference type="AlphaFoldDB" id="A0A9P6MDX0"/>
<feature type="non-terminal residue" evidence="1">
    <location>
        <position position="139"/>
    </location>
</feature>
<evidence type="ECO:0000313" key="2">
    <source>
        <dbReference type="Proteomes" id="UP000703661"/>
    </source>
</evidence>
<reference evidence="1" key="1">
    <citation type="journal article" date="2020" name="Fungal Divers.">
        <title>Resolving the Mortierellaceae phylogeny through synthesis of multi-gene phylogenetics and phylogenomics.</title>
        <authorList>
            <person name="Vandepol N."/>
            <person name="Liber J."/>
            <person name="Desiro A."/>
            <person name="Na H."/>
            <person name="Kennedy M."/>
            <person name="Barry K."/>
            <person name="Grigoriev I.V."/>
            <person name="Miller A.N."/>
            <person name="O'Donnell K."/>
            <person name="Stajich J.E."/>
            <person name="Bonito G."/>
        </authorList>
    </citation>
    <scope>NUCLEOTIDE SEQUENCE</scope>
    <source>
        <strain evidence="1">NRRL 2769</strain>
    </source>
</reference>
<feature type="non-terminal residue" evidence="1">
    <location>
        <position position="1"/>
    </location>
</feature>
<sequence>DLYNVLLSRIPKDRLKLGKRLVSFQHINNINNINKGESPTLCSTLSQPSERVMVRCSDGTYYYGQVLVGADGASSAVRQSLFRQMKEEGTLPKVDQEEQQLRQVSLLGVTNPLNPKKHPDLRDSFSNFKIILHRNSPYM</sequence>
<gene>
    <name evidence="1" type="ORF">BGZ80_007894</name>
</gene>
<dbReference type="SUPFAM" id="SSF51905">
    <property type="entry name" value="FAD/NAD(P)-binding domain"/>
    <property type="match status" value="1"/>
</dbReference>
<dbReference type="Gene3D" id="3.50.50.60">
    <property type="entry name" value="FAD/NAD(P)-binding domain"/>
    <property type="match status" value="1"/>
</dbReference>
<proteinExistence type="predicted"/>
<dbReference type="EMBL" id="JAAAID010004131">
    <property type="protein sequence ID" value="KAF9994201.1"/>
    <property type="molecule type" value="Genomic_DNA"/>
</dbReference>
<organism evidence="1 2">
    <name type="scientific">Entomortierella chlamydospora</name>
    <dbReference type="NCBI Taxonomy" id="101097"/>
    <lineage>
        <taxon>Eukaryota</taxon>
        <taxon>Fungi</taxon>
        <taxon>Fungi incertae sedis</taxon>
        <taxon>Mucoromycota</taxon>
        <taxon>Mortierellomycotina</taxon>
        <taxon>Mortierellomycetes</taxon>
        <taxon>Mortierellales</taxon>
        <taxon>Mortierellaceae</taxon>
        <taxon>Entomortierella</taxon>
    </lineage>
</organism>
<dbReference type="InterPro" id="IPR036188">
    <property type="entry name" value="FAD/NAD-bd_sf"/>
</dbReference>
<protein>
    <submittedName>
        <fullName evidence="1">Uncharacterized protein</fullName>
    </submittedName>
</protein>
<evidence type="ECO:0000313" key="1">
    <source>
        <dbReference type="EMBL" id="KAF9994201.1"/>
    </source>
</evidence>
<name>A0A9P6MDX0_9FUNG</name>
<dbReference type="Proteomes" id="UP000703661">
    <property type="component" value="Unassembled WGS sequence"/>
</dbReference>
<keyword evidence="2" id="KW-1185">Reference proteome</keyword>
<comment type="caution">
    <text evidence="1">The sequence shown here is derived from an EMBL/GenBank/DDBJ whole genome shotgun (WGS) entry which is preliminary data.</text>
</comment>
<accession>A0A9P6MDX0</accession>